<sequence>MEPSGPNPALRMALQSLHDIVLPPPVSWWPQTWGWLLVAALVVGTCLVAALRWARRYRANAYRLEALSMLGPIQHLLSQPATRREGVRQVGELLKRTALAAWPRVEVASLTNDDWVGFLKKYGDTDTHAVEWLLNDFEYHSADCIAHLPSRVGDDVIVATRSWIERHDVSA</sequence>
<dbReference type="AlphaFoldDB" id="A0A6A8A561"/>
<organism evidence="2 3">
    <name type="scientific">Endobacterium cereale</name>
    <dbReference type="NCBI Taxonomy" id="2663029"/>
    <lineage>
        <taxon>Bacteria</taxon>
        <taxon>Pseudomonadati</taxon>
        <taxon>Pseudomonadota</taxon>
        <taxon>Alphaproteobacteria</taxon>
        <taxon>Hyphomicrobiales</taxon>
        <taxon>Rhizobiaceae</taxon>
        <taxon>Endobacterium</taxon>
    </lineage>
</organism>
<comment type="caution">
    <text evidence="2">The sequence shown here is derived from an EMBL/GenBank/DDBJ whole genome shotgun (WGS) entry which is preliminary data.</text>
</comment>
<protein>
    <submittedName>
        <fullName evidence="2">DUF4381 family protein</fullName>
    </submittedName>
</protein>
<dbReference type="InterPro" id="IPR025489">
    <property type="entry name" value="DUF4381"/>
</dbReference>
<evidence type="ECO:0000313" key="3">
    <source>
        <dbReference type="Proteomes" id="UP000435138"/>
    </source>
</evidence>
<dbReference type="Pfam" id="PF14316">
    <property type="entry name" value="DUF4381"/>
    <property type="match status" value="1"/>
</dbReference>
<dbReference type="RefSeq" id="WP_153353680.1">
    <property type="nucleotide sequence ID" value="NZ_WIXI01000039.1"/>
</dbReference>
<dbReference type="EMBL" id="WIXI01000039">
    <property type="protein sequence ID" value="MQY46183.1"/>
    <property type="molecule type" value="Genomic_DNA"/>
</dbReference>
<gene>
    <name evidence="2" type="ORF">GAO09_08985</name>
</gene>
<keyword evidence="1" id="KW-1133">Transmembrane helix</keyword>
<keyword evidence="1" id="KW-0472">Membrane</keyword>
<evidence type="ECO:0000256" key="1">
    <source>
        <dbReference type="SAM" id="Phobius"/>
    </source>
</evidence>
<reference evidence="2 3" key="1">
    <citation type="submission" date="2019-11" db="EMBL/GenBank/DDBJ databases">
        <title>Genome analysis of Rhizobacterium cereale a novel genus and species isolated from maize roots in North Spain.</title>
        <authorList>
            <person name="Menendez E."/>
            <person name="Flores-Felix J.D."/>
            <person name="Ramirez-Bahena M.-H."/>
            <person name="Igual J.M."/>
            <person name="Garcia-Fraile P."/>
            <person name="Peix A."/>
            <person name="Velazquez E."/>
        </authorList>
    </citation>
    <scope>NUCLEOTIDE SEQUENCE [LARGE SCALE GENOMIC DNA]</scope>
    <source>
        <strain evidence="2 3">RZME27</strain>
    </source>
</reference>
<name>A0A6A8A561_9HYPH</name>
<keyword evidence="1" id="KW-0812">Transmembrane</keyword>
<feature type="transmembrane region" description="Helical" evidence="1">
    <location>
        <begin position="33"/>
        <end position="54"/>
    </location>
</feature>
<accession>A0A6A8A561</accession>
<proteinExistence type="predicted"/>
<keyword evidence="3" id="KW-1185">Reference proteome</keyword>
<dbReference type="Proteomes" id="UP000435138">
    <property type="component" value="Unassembled WGS sequence"/>
</dbReference>
<evidence type="ECO:0000313" key="2">
    <source>
        <dbReference type="EMBL" id="MQY46183.1"/>
    </source>
</evidence>